<gene>
    <name evidence="3" type="ORF">AMS68_002635</name>
</gene>
<feature type="region of interest" description="Disordered" evidence="1">
    <location>
        <begin position="194"/>
        <end position="253"/>
    </location>
</feature>
<dbReference type="PANTHER" id="PTHR28208:SF3">
    <property type="entry name" value="PHOSPHATIDATE PHOSPHATASE APP1"/>
    <property type="match status" value="1"/>
</dbReference>
<dbReference type="PANTHER" id="PTHR28208">
    <property type="entry name" value="PHOSPHATIDATE PHOSPHATASE APP1"/>
    <property type="match status" value="1"/>
</dbReference>
<dbReference type="InterPro" id="IPR017210">
    <property type="entry name" value="APP1"/>
</dbReference>
<feature type="compositionally biased region" description="Low complexity" evidence="1">
    <location>
        <begin position="759"/>
        <end position="771"/>
    </location>
</feature>
<name>A0A6H0XR53_9PEZI</name>
<dbReference type="GO" id="GO:0030479">
    <property type="term" value="C:actin cortical patch"/>
    <property type="evidence" value="ECO:0007669"/>
    <property type="project" value="TreeGrafter"/>
</dbReference>
<dbReference type="OrthoDB" id="2117591at2759"/>
<feature type="compositionally biased region" description="Basic and acidic residues" evidence="1">
    <location>
        <begin position="688"/>
        <end position="697"/>
    </location>
</feature>
<accession>A0A6H0XR53</accession>
<reference evidence="3 4" key="1">
    <citation type="journal article" date="2016" name="Sci. Rep.">
        <title>Peltaster fructicola genome reveals evolution from an invasive phytopathogen to an ectophytic parasite.</title>
        <authorList>
            <person name="Xu C."/>
            <person name="Chen H."/>
            <person name="Gleason M.L."/>
            <person name="Xu J.R."/>
            <person name="Liu H."/>
            <person name="Zhang R."/>
            <person name="Sun G."/>
        </authorList>
    </citation>
    <scope>NUCLEOTIDE SEQUENCE [LARGE SCALE GENOMIC DNA]</scope>
    <source>
        <strain evidence="3 4">LNHT1506</strain>
    </source>
</reference>
<feature type="compositionally biased region" description="Low complexity" evidence="1">
    <location>
        <begin position="563"/>
        <end position="572"/>
    </location>
</feature>
<dbReference type="GO" id="GO:0008195">
    <property type="term" value="F:phosphatidate phosphatase activity"/>
    <property type="evidence" value="ECO:0007669"/>
    <property type="project" value="InterPro"/>
</dbReference>
<organism evidence="3 4">
    <name type="scientific">Peltaster fructicola</name>
    <dbReference type="NCBI Taxonomy" id="286661"/>
    <lineage>
        <taxon>Eukaryota</taxon>
        <taxon>Fungi</taxon>
        <taxon>Dikarya</taxon>
        <taxon>Ascomycota</taxon>
        <taxon>Pezizomycotina</taxon>
        <taxon>Dothideomycetes</taxon>
        <taxon>Dothideomycetes incertae sedis</taxon>
        <taxon>Peltaster</taxon>
    </lineage>
</organism>
<feature type="domain" description="Phosphatidate phosphatase APP1 catalytic" evidence="2">
    <location>
        <begin position="343"/>
        <end position="492"/>
    </location>
</feature>
<feature type="compositionally biased region" description="Polar residues" evidence="1">
    <location>
        <begin position="772"/>
        <end position="783"/>
    </location>
</feature>
<feature type="region of interest" description="Disordered" evidence="1">
    <location>
        <begin position="610"/>
        <end position="796"/>
    </location>
</feature>
<evidence type="ECO:0000313" key="4">
    <source>
        <dbReference type="Proteomes" id="UP000503462"/>
    </source>
</evidence>
<dbReference type="Proteomes" id="UP000503462">
    <property type="component" value="Chromosome 2"/>
</dbReference>
<dbReference type="PIRSF" id="PIRSF037464">
    <property type="entry name" value="UCP037464_APP1"/>
    <property type="match status" value="1"/>
</dbReference>
<feature type="compositionally biased region" description="Low complexity" evidence="1">
    <location>
        <begin position="505"/>
        <end position="522"/>
    </location>
</feature>
<feature type="compositionally biased region" description="Low complexity" evidence="1">
    <location>
        <begin position="227"/>
        <end position="236"/>
    </location>
</feature>
<dbReference type="InterPro" id="IPR019236">
    <property type="entry name" value="APP1_cat"/>
</dbReference>
<evidence type="ECO:0000313" key="3">
    <source>
        <dbReference type="EMBL" id="QIW97117.1"/>
    </source>
</evidence>
<feature type="region of interest" description="Disordered" evidence="1">
    <location>
        <begin position="550"/>
        <end position="591"/>
    </location>
</feature>
<dbReference type="InterPro" id="IPR052935">
    <property type="entry name" value="Mg2+_PAP"/>
</dbReference>
<evidence type="ECO:0000256" key="1">
    <source>
        <dbReference type="SAM" id="MobiDB-lite"/>
    </source>
</evidence>
<keyword evidence="4" id="KW-1185">Reference proteome</keyword>
<dbReference type="AlphaFoldDB" id="A0A6H0XR53"/>
<proteinExistence type="predicted"/>
<dbReference type="EMBL" id="CP051140">
    <property type="protein sequence ID" value="QIW97117.1"/>
    <property type="molecule type" value="Genomic_DNA"/>
</dbReference>
<dbReference type="Pfam" id="PF09949">
    <property type="entry name" value="APP1_cat"/>
    <property type="match status" value="1"/>
</dbReference>
<feature type="region of interest" description="Disordered" evidence="1">
    <location>
        <begin position="500"/>
        <end position="536"/>
    </location>
</feature>
<evidence type="ECO:0000259" key="2">
    <source>
        <dbReference type="Pfam" id="PF09949"/>
    </source>
</evidence>
<protein>
    <recommendedName>
        <fullName evidence="2">Phosphatidate phosphatase APP1 catalytic domain-containing protein</fullName>
    </recommendedName>
</protein>
<feature type="region of interest" description="Disordered" evidence="1">
    <location>
        <begin position="147"/>
        <end position="172"/>
    </location>
</feature>
<sequence length="852" mass="94012">MAYTGPASLEAREPGSRRKKLAEYWKAANDFRQNYLQGGDADFYGKGRHGQDYDGAFPDAAVVRSGNEEMILFPSYGRKHTKETMDNVSSTGNDAEYWQREWTRHEDNKALVDVDVRGWIYTPQRGPVTRRQRLMIGLARQLSGLAAPPSDVFQDDQMPNRMTNSDQTSKQEEDLIQLEAEHIMQRGRIEAEFAGRGAFSEQPGRTGVDERRFSSHSRSHSTDLQHSSRIGSYSSDDSGHITPIQKRDSWAQPGKMSAAELSIANKHLLHRLRPFMATPLVESPVKAFFYNDTTAREKTVFTNPSGHFACRATLDFVPTHVRILAGSDLEATEEVTITSATGVSLISDIDDTIKHSAISSGPREIFRNAFIRDLGDLTIEGVKDWYQKLSSLGVTFHYVSNSPWQIYPILTSFFKTAGLPGGSFHLKAYSGMLQGIFEPVAERKRSSLDKLMRDFPHRKFILVGDSGEADLEVYTEVVLDNPGRILAVFIRDVTSPPDKSGYFDPPYGSPGRSRNSSRSNGSDGFSFTKRSTRPNDAYDEDAALQAAITASLADDPRPPLPSRMPSSPLARAQMSASPEEDLIDLSGDLSTPGSWVSANPWGAKVTMHRASQVKAGVQSTPSPPTPRKPDALRSASPNIPSSKQPPPVPKKPSSAVTSASAASHTVQTLNTLRQEDKKKPPPLPVRRTYRDMAREKMSSVLPSPTADRDGVPIRQRPAPLRALTSSRIDMPRPLTAISPKLGGQRHPDPSSIPDRPLTSGRRVGSSSSISSMRKTAQRMSSGYSDDGMPSSPGEAGMTKKEFLWAQRLTKAKSILERQGVTLHTWRVGSDAQNVCVKLVEKALKEFEKHDKL</sequence>
<feature type="compositionally biased region" description="Low complexity" evidence="1">
    <location>
        <begin position="651"/>
        <end position="663"/>
    </location>
</feature>